<keyword evidence="1" id="KW-0812">Transmembrane</keyword>
<gene>
    <name evidence="2" type="ORF">LJ656_13020</name>
</gene>
<sequence>MTLLRSRIITLIGLATIGALYFVFVSRTPHGTDCEKSSSPDGIYTAERCLLEVQSFRSGNAKYVGRLFDASNGRLLAEHTFVTPVPDLFWSAGFYSGEPTPRYIKPSVNFSRGGEAGDGSDISLPPSFWDRLLAARSGLN</sequence>
<accession>A0ABS8JUF8</accession>
<name>A0ABS8JUF8_9BURK</name>
<organism evidence="2 3">
    <name type="scientific">Paraburkholderia sejongensis</name>
    <dbReference type="NCBI Taxonomy" id="2886946"/>
    <lineage>
        <taxon>Bacteria</taxon>
        <taxon>Pseudomonadati</taxon>
        <taxon>Pseudomonadota</taxon>
        <taxon>Betaproteobacteria</taxon>
        <taxon>Burkholderiales</taxon>
        <taxon>Burkholderiaceae</taxon>
        <taxon>Paraburkholderia</taxon>
    </lineage>
</organism>
<protein>
    <submittedName>
        <fullName evidence="2">Uncharacterized protein</fullName>
    </submittedName>
</protein>
<feature type="transmembrane region" description="Helical" evidence="1">
    <location>
        <begin position="7"/>
        <end position="24"/>
    </location>
</feature>
<dbReference type="RefSeq" id="WP_230509825.1">
    <property type="nucleotide sequence ID" value="NZ_JAJITD010000006.1"/>
</dbReference>
<keyword evidence="3" id="KW-1185">Reference proteome</keyword>
<dbReference type="EMBL" id="JAJITD010000006">
    <property type="protein sequence ID" value="MCC8393514.1"/>
    <property type="molecule type" value="Genomic_DNA"/>
</dbReference>
<keyword evidence="1" id="KW-0472">Membrane</keyword>
<proteinExistence type="predicted"/>
<comment type="caution">
    <text evidence="2">The sequence shown here is derived from an EMBL/GenBank/DDBJ whole genome shotgun (WGS) entry which is preliminary data.</text>
</comment>
<keyword evidence="1" id="KW-1133">Transmembrane helix</keyword>
<dbReference type="Proteomes" id="UP001431019">
    <property type="component" value="Unassembled WGS sequence"/>
</dbReference>
<evidence type="ECO:0000256" key="1">
    <source>
        <dbReference type="SAM" id="Phobius"/>
    </source>
</evidence>
<evidence type="ECO:0000313" key="3">
    <source>
        <dbReference type="Proteomes" id="UP001431019"/>
    </source>
</evidence>
<evidence type="ECO:0000313" key="2">
    <source>
        <dbReference type="EMBL" id="MCC8393514.1"/>
    </source>
</evidence>
<reference evidence="2 3" key="1">
    <citation type="submission" date="2021-11" db="EMBL/GenBank/DDBJ databases">
        <authorList>
            <person name="Oh E.-T."/>
            <person name="Kim S.-B."/>
        </authorList>
    </citation>
    <scope>NUCLEOTIDE SEQUENCE [LARGE SCALE GENOMIC DNA]</scope>
    <source>
        <strain evidence="2 3">MMS20-SJTR3</strain>
    </source>
</reference>